<feature type="domain" description="Tryptophan synthase beta chain-like PALP" evidence="4">
    <location>
        <begin position="30"/>
        <end position="318"/>
    </location>
</feature>
<dbReference type="EMBL" id="JAUTXY010000001">
    <property type="protein sequence ID" value="MEE2055961.1"/>
    <property type="molecule type" value="Genomic_DNA"/>
</dbReference>
<evidence type="ECO:0000313" key="6">
    <source>
        <dbReference type="Proteomes" id="UP001336020"/>
    </source>
</evidence>
<gene>
    <name evidence="5" type="ORF">Q7514_00270</name>
</gene>
<evidence type="ECO:0000259" key="4">
    <source>
        <dbReference type="Pfam" id="PF00291"/>
    </source>
</evidence>
<evidence type="ECO:0000256" key="3">
    <source>
        <dbReference type="ARBA" id="ARBA00023239"/>
    </source>
</evidence>
<sequence length="327" mass="33273">MSPDHDNPRATAPATAVDHESVVDAACRITSIVRRTPILTAAVPTPNGPVEVVFKLEYLQHGGSFKVRGSLNALGRARENGTLPAAGVLIASGGNAAIGAAWAARYWDTPCTVVVPEAAPPAKLDRLQRLGATVHRVGSSYADAAAHASTLARELGAVKLHAYDLPDIVAGAGTIALELCEQLDTPLDCLVAVGGGGLVAGLTAGVRGTDMIHGVEPVGAATLHRALAAGAPIDIEVNSIAADSLGATRIGNLAWAAASTGRIDSLVVDDTGIVDARRWLWDELRIVVEHGTAAALAPILAGTVTETAGRTLCVVLCGANTAVSDLG</sequence>
<keyword evidence="6" id="KW-1185">Reference proteome</keyword>
<dbReference type="InterPro" id="IPR001926">
    <property type="entry name" value="TrpB-like_PALP"/>
</dbReference>
<dbReference type="SUPFAM" id="SSF53686">
    <property type="entry name" value="Tryptophan synthase beta subunit-like PLP-dependent enzymes"/>
    <property type="match status" value="1"/>
</dbReference>
<name>A0ABU7L338_9NOCA</name>
<organism evidence="5 6">
    <name type="scientific">Rhodococcus artemisiae</name>
    <dbReference type="NCBI Taxonomy" id="714159"/>
    <lineage>
        <taxon>Bacteria</taxon>
        <taxon>Bacillati</taxon>
        <taxon>Actinomycetota</taxon>
        <taxon>Actinomycetes</taxon>
        <taxon>Mycobacteriales</taxon>
        <taxon>Nocardiaceae</taxon>
        <taxon>Rhodococcus</taxon>
    </lineage>
</organism>
<dbReference type="InterPro" id="IPR036052">
    <property type="entry name" value="TrpB-like_PALP_sf"/>
</dbReference>
<dbReference type="Pfam" id="PF00291">
    <property type="entry name" value="PALP"/>
    <property type="match status" value="1"/>
</dbReference>
<evidence type="ECO:0000256" key="1">
    <source>
        <dbReference type="ARBA" id="ARBA00001933"/>
    </source>
</evidence>
<protein>
    <submittedName>
        <fullName evidence="5">Serine/threonine dehydratase</fullName>
    </submittedName>
</protein>
<accession>A0ABU7L338</accession>
<comment type="caution">
    <text evidence="5">The sequence shown here is derived from an EMBL/GenBank/DDBJ whole genome shotgun (WGS) entry which is preliminary data.</text>
</comment>
<dbReference type="PANTHER" id="PTHR48078">
    <property type="entry name" value="THREONINE DEHYDRATASE, MITOCHONDRIAL-RELATED"/>
    <property type="match status" value="1"/>
</dbReference>
<keyword evidence="3" id="KW-0456">Lyase</keyword>
<evidence type="ECO:0000256" key="2">
    <source>
        <dbReference type="ARBA" id="ARBA00022898"/>
    </source>
</evidence>
<dbReference type="InterPro" id="IPR050147">
    <property type="entry name" value="Ser/Thr_Dehydratase"/>
</dbReference>
<dbReference type="Proteomes" id="UP001336020">
    <property type="component" value="Unassembled WGS sequence"/>
</dbReference>
<dbReference type="Gene3D" id="3.40.50.1100">
    <property type="match status" value="2"/>
</dbReference>
<reference evidence="5 6" key="1">
    <citation type="submission" date="2023-07" db="EMBL/GenBank/DDBJ databases">
        <authorList>
            <person name="Girao M."/>
            <person name="Carvalho M.F."/>
        </authorList>
    </citation>
    <scope>NUCLEOTIDE SEQUENCE [LARGE SCALE GENOMIC DNA]</scope>
    <source>
        <strain evidence="5 6">YIM65754</strain>
    </source>
</reference>
<dbReference type="NCBIfam" id="NF006094">
    <property type="entry name" value="PRK08246.1"/>
    <property type="match status" value="1"/>
</dbReference>
<keyword evidence="2" id="KW-0663">Pyridoxal phosphate</keyword>
<dbReference type="PANTHER" id="PTHR48078:SF6">
    <property type="entry name" value="L-THREONINE DEHYDRATASE CATABOLIC TDCB"/>
    <property type="match status" value="1"/>
</dbReference>
<comment type="cofactor">
    <cofactor evidence="1">
        <name>pyridoxal 5'-phosphate</name>
        <dbReference type="ChEBI" id="CHEBI:597326"/>
    </cofactor>
</comment>
<proteinExistence type="predicted"/>
<evidence type="ECO:0000313" key="5">
    <source>
        <dbReference type="EMBL" id="MEE2055961.1"/>
    </source>
</evidence>